<dbReference type="PANTHER" id="PTHR43707:SF1">
    <property type="entry name" value="HISTIDINE--TRNA LIGASE, MITOCHONDRIAL-RELATED"/>
    <property type="match status" value="1"/>
</dbReference>
<evidence type="ECO:0000256" key="8">
    <source>
        <dbReference type="ARBA" id="ARBA00025246"/>
    </source>
</evidence>
<reference evidence="12 13" key="1">
    <citation type="journal article" date="2010" name="Stand. Genomic Sci.">
        <title>Complete genome sequence of Olsenella uli type strain (VPI D76D-27C).</title>
        <authorList>
            <person name="Goker M."/>
            <person name="Held B."/>
            <person name="Lucas S."/>
            <person name="Nolan M."/>
            <person name="Yasawong M."/>
            <person name="Glavina Del Rio T."/>
            <person name="Tice H."/>
            <person name="Cheng J.F."/>
            <person name="Bruce D."/>
            <person name="Detter J.C."/>
            <person name="Tapia R."/>
            <person name="Han C."/>
            <person name="Goodwin L."/>
            <person name="Pitluck S."/>
            <person name="Liolios K."/>
            <person name="Ivanova N."/>
            <person name="Mavromatis K."/>
            <person name="Mikhailova N."/>
            <person name="Pati A."/>
            <person name="Chen A."/>
            <person name="Palaniappan K."/>
            <person name="Land M."/>
            <person name="Hauser L."/>
            <person name="Chang Y.J."/>
            <person name="Jeffries C.D."/>
            <person name="Rohde M."/>
            <person name="Sikorski J."/>
            <person name="Pukall R."/>
            <person name="Woyke T."/>
            <person name="Bristow J."/>
            <person name="Eisen J.A."/>
            <person name="Markowitz V."/>
            <person name="Hugenholtz P."/>
            <person name="Kyrpides N.C."/>
            <person name="Klenk H.P."/>
            <person name="Lapidus A."/>
        </authorList>
    </citation>
    <scope>NUCLEOTIDE SEQUENCE [LARGE SCALE GENOMIC DNA]</scope>
    <source>
        <strain evidence="13">ATCC 49627 / DSM 7084 / CIP 109912 / JCM 12494 / NCIMB 702895 / VPI D76D-27C</strain>
    </source>
</reference>
<dbReference type="Proteomes" id="UP000000333">
    <property type="component" value="Chromosome"/>
</dbReference>
<dbReference type="HAMAP" id="MF_01018">
    <property type="entry name" value="HisG_Short"/>
    <property type="match status" value="1"/>
</dbReference>
<keyword evidence="10" id="KW-0067">ATP-binding</keyword>
<dbReference type="InterPro" id="IPR006195">
    <property type="entry name" value="aa-tRNA-synth_II"/>
</dbReference>
<dbReference type="HOGENOM" id="CLU_034453_0_0_11"/>
<comment type="function">
    <text evidence="8 9">Required for the first step of histidine biosynthesis. May allow the feedback regulation of ATP phosphoribosyltransferase activity by histidine.</text>
</comment>
<sequence length="561" mass="59524">MTVRTPRGFRDILPTEALARERIRAQARACFAGHGYLPVEPPLIEDRSSLEQGGRMQDSPFQLFDADGSLLVLRPDLTLPIARMVSARFSDADLPVRLRYEAPVVREGSALGGQPRQFTQMGVELFGDTDASPEVEVMSLLAESLDALGVPAWRISCGSVSPLTALLDACAPSKAFCEEVLRLVHGSDLVGLDELVAAAEGLPRAAARALHRICRLAGGVQVIDEVDALLAEAGIARGHRGTAQLRELACGLPGLVADGRLSFDFSIINSFDYYTGIVFKAYSEATTASIASGGRYDAVLANLGRPGVASCGFALSLERTQEVLGEQGESGVVSARAGNAERPLRIAVPKGGLLKDAIRLLEEAGLPVAELREPGRRLVIPAGGVEYVIVRAQDAPAFVGHGGADCGICGNDSIIEAGIDVLQLVDLGFGACRFVVAEPRSKAGAAEGAYAWRGTVRVATKYPRITQGYYDSIGQQVDIVSLHGNIELGPLVGMTDRLVDIAATGTTLRENDLVIVDEVMECTARFFASPAAYRSDERIRDLAGRLARACACARLGAEGEE</sequence>
<comment type="catalytic activity">
    <reaction evidence="10">
        <text>1-(5-phospho-beta-D-ribosyl)-ATP + diphosphate = 5-phospho-alpha-D-ribose 1-diphosphate + ATP</text>
        <dbReference type="Rhea" id="RHEA:18473"/>
        <dbReference type="ChEBI" id="CHEBI:30616"/>
        <dbReference type="ChEBI" id="CHEBI:33019"/>
        <dbReference type="ChEBI" id="CHEBI:58017"/>
        <dbReference type="ChEBI" id="CHEBI:73183"/>
        <dbReference type="EC" id="2.4.2.17"/>
    </reaction>
</comment>
<protein>
    <recommendedName>
        <fullName evidence="9 10">Multifunctional fusion protein</fullName>
    </recommendedName>
    <domain>
        <recommendedName>
            <fullName evidence="10">ATP phosphoribosyltransferase</fullName>
            <shortName evidence="10">ATP-PRT</shortName>
            <shortName evidence="10">ATP-PRTase</shortName>
            <ecNumber evidence="10">2.4.2.17</ecNumber>
        </recommendedName>
    </domain>
    <domain>
        <recommendedName>
            <fullName evidence="9">ATP phosphoribosyltransferase regulatory subunit</fullName>
        </recommendedName>
    </domain>
</protein>
<dbReference type="GO" id="GO:0003879">
    <property type="term" value="F:ATP phosphoribosyltransferase activity"/>
    <property type="evidence" value="ECO:0007669"/>
    <property type="project" value="UniProtKB-UniRule"/>
</dbReference>
<comment type="function">
    <text evidence="7 10">Catalyzes the condensation of ATP and 5-phosphoribose 1-diphosphate to form N'-(5'-phosphoribosyl)-ATP (PR-ATP). Has a crucial role in the pathway because the rate of histidine biosynthesis seems to be controlled primarily by regulation of HisG enzymatic activity.</text>
</comment>
<keyword evidence="5 10" id="KW-0963">Cytoplasm</keyword>
<dbReference type="eggNOG" id="COG3705">
    <property type="taxonomic scope" value="Bacteria"/>
</dbReference>
<comment type="subcellular location">
    <subcellularLocation>
        <location evidence="1 10">Cytoplasm</location>
    </subcellularLocation>
</comment>
<comment type="miscellaneous">
    <text evidence="9">This function is generally fulfilled by the C-terminal part of HisG, which is missing in some bacteria such as this one.</text>
</comment>
<dbReference type="GO" id="GO:0004821">
    <property type="term" value="F:histidine-tRNA ligase activity"/>
    <property type="evidence" value="ECO:0007669"/>
    <property type="project" value="TreeGrafter"/>
</dbReference>
<dbReference type="Gene3D" id="3.40.190.10">
    <property type="entry name" value="Periplasmic binding protein-like II"/>
    <property type="match status" value="2"/>
</dbReference>
<dbReference type="GO" id="GO:0005524">
    <property type="term" value="F:ATP binding"/>
    <property type="evidence" value="ECO:0007669"/>
    <property type="project" value="UniProtKB-KW"/>
</dbReference>
<evidence type="ECO:0000313" key="13">
    <source>
        <dbReference type="Proteomes" id="UP000000333"/>
    </source>
</evidence>
<keyword evidence="10" id="KW-0368">Histidine biosynthesis</keyword>
<evidence type="ECO:0000256" key="2">
    <source>
        <dbReference type="ARBA" id="ARBA00004667"/>
    </source>
</evidence>
<dbReference type="GO" id="GO:0005737">
    <property type="term" value="C:cytoplasm"/>
    <property type="evidence" value="ECO:0007669"/>
    <property type="project" value="UniProtKB-SubCell"/>
</dbReference>
<dbReference type="STRING" id="633147.Olsu_1301"/>
<dbReference type="NCBIfam" id="TIGR00070">
    <property type="entry name" value="hisG"/>
    <property type="match status" value="1"/>
</dbReference>
<dbReference type="EMBL" id="CP002106">
    <property type="protein sequence ID" value="ADK68407.1"/>
    <property type="molecule type" value="Genomic_DNA"/>
</dbReference>
<comment type="subunit">
    <text evidence="4 10">Heteromultimer composed of HisG and HisZ subunits.</text>
</comment>
<keyword evidence="10" id="KW-0028">Amino-acid biosynthesis</keyword>
<dbReference type="SUPFAM" id="SSF53850">
    <property type="entry name" value="Periplasmic binding protein-like II"/>
    <property type="match status" value="1"/>
</dbReference>
<evidence type="ECO:0000313" key="12">
    <source>
        <dbReference type="EMBL" id="ADK68407.1"/>
    </source>
</evidence>
<dbReference type="UniPathway" id="UPA00031">
    <property type="reaction ID" value="UER00006"/>
</dbReference>
<dbReference type="Gene3D" id="3.30.930.10">
    <property type="entry name" value="Bira Bifunctional Protein, Domain 2"/>
    <property type="match status" value="1"/>
</dbReference>
<evidence type="ECO:0000256" key="1">
    <source>
        <dbReference type="ARBA" id="ARBA00004496"/>
    </source>
</evidence>
<dbReference type="Pfam" id="PF13393">
    <property type="entry name" value="tRNA-synt_His"/>
    <property type="match status" value="1"/>
</dbReference>
<keyword evidence="6 10" id="KW-0328">Glycosyltransferase</keyword>
<dbReference type="EC" id="2.4.2.17" evidence="10"/>
<organism evidence="12 13">
    <name type="scientific">Olsenella uli (strain ATCC 49627 / DSM 7084 / CCUG 31166 / CIP 109912 / JCM 12494 / LMG 11480 / NCIMB 702895 / VPI D76D-27C)</name>
    <name type="common">Lactobacillus uli</name>
    <dbReference type="NCBI Taxonomy" id="633147"/>
    <lineage>
        <taxon>Bacteria</taxon>
        <taxon>Bacillati</taxon>
        <taxon>Actinomycetota</taxon>
        <taxon>Coriobacteriia</taxon>
        <taxon>Coriobacteriales</taxon>
        <taxon>Atopobiaceae</taxon>
        <taxon>Olsenella</taxon>
    </lineage>
</organism>
<feature type="domain" description="Aminoacyl-transfer RNA synthetases class-II family profile" evidence="11">
    <location>
        <begin position="20"/>
        <end position="349"/>
    </location>
</feature>
<comment type="domain">
    <text evidence="10">Lacks the C-terminal regulatory region which is replaced by HisZ.</text>
</comment>
<dbReference type="InterPro" id="IPR041715">
    <property type="entry name" value="HisRS-like_core"/>
</dbReference>
<dbReference type="eggNOG" id="COG0040">
    <property type="taxonomic scope" value="Bacteria"/>
</dbReference>
<dbReference type="HAMAP" id="MF_00125">
    <property type="entry name" value="HisZ"/>
    <property type="match status" value="1"/>
</dbReference>
<evidence type="ECO:0000256" key="7">
    <source>
        <dbReference type="ARBA" id="ARBA00024861"/>
    </source>
</evidence>
<evidence type="ECO:0000256" key="10">
    <source>
        <dbReference type="HAMAP-Rule" id="MF_01018"/>
    </source>
</evidence>
<dbReference type="InterPro" id="IPR024893">
    <property type="entry name" value="ATP_PRibTrfase_HisG_short"/>
</dbReference>
<keyword evidence="13" id="KW-1185">Reference proteome</keyword>
<dbReference type="InterPro" id="IPR004516">
    <property type="entry name" value="HisRS/HisZ"/>
</dbReference>
<accession>E1QWA4</accession>
<evidence type="ECO:0000256" key="9">
    <source>
        <dbReference type="HAMAP-Rule" id="MF_00125"/>
    </source>
</evidence>
<dbReference type="GO" id="GO:0006427">
    <property type="term" value="P:histidyl-tRNA aminoacylation"/>
    <property type="evidence" value="ECO:0007669"/>
    <property type="project" value="TreeGrafter"/>
</dbReference>
<evidence type="ECO:0000256" key="6">
    <source>
        <dbReference type="ARBA" id="ARBA00022676"/>
    </source>
</evidence>
<comment type="similarity">
    <text evidence="3 9">Belongs to the class-II aminoacyl-tRNA synthetase family. HisZ subfamily.</text>
</comment>
<evidence type="ECO:0000256" key="4">
    <source>
        <dbReference type="ARBA" id="ARBA00011496"/>
    </source>
</evidence>
<dbReference type="InterPro" id="IPR013820">
    <property type="entry name" value="ATP_PRibTrfase_cat"/>
</dbReference>
<dbReference type="CDD" id="cd00773">
    <property type="entry name" value="HisRS-like_core"/>
    <property type="match status" value="1"/>
</dbReference>
<comment type="pathway">
    <text evidence="2 10">Amino-acid biosynthesis; L-histidine biosynthesis; L-histidine from 5-phospho-alpha-D-ribose 1-diphosphate: step 1/9.</text>
</comment>
<dbReference type="SUPFAM" id="SSF55681">
    <property type="entry name" value="Class II aaRS and biotin synthetases"/>
    <property type="match status" value="1"/>
</dbReference>
<dbReference type="RefSeq" id="WP_013252159.1">
    <property type="nucleotide sequence ID" value="NC_014363.1"/>
</dbReference>
<dbReference type="CDD" id="cd13595">
    <property type="entry name" value="PBP2_HisGs"/>
    <property type="match status" value="1"/>
</dbReference>
<proteinExistence type="inferred from homology"/>
<dbReference type="GO" id="GO:0000105">
    <property type="term" value="P:L-histidine biosynthetic process"/>
    <property type="evidence" value="ECO:0007669"/>
    <property type="project" value="UniProtKB-UniRule"/>
</dbReference>
<dbReference type="PANTHER" id="PTHR43707">
    <property type="entry name" value="HISTIDYL-TRNA SYNTHETASE"/>
    <property type="match status" value="1"/>
</dbReference>
<evidence type="ECO:0000256" key="5">
    <source>
        <dbReference type="ARBA" id="ARBA00022490"/>
    </source>
</evidence>
<keyword evidence="10 12" id="KW-0808">Transferase</keyword>
<evidence type="ECO:0000256" key="3">
    <source>
        <dbReference type="ARBA" id="ARBA00005539"/>
    </source>
</evidence>
<evidence type="ECO:0000259" key="11">
    <source>
        <dbReference type="PROSITE" id="PS50862"/>
    </source>
</evidence>
<dbReference type="PATRIC" id="fig|633147.7.peg.229"/>
<dbReference type="Pfam" id="PF01634">
    <property type="entry name" value="HisG"/>
    <property type="match status" value="1"/>
</dbReference>
<dbReference type="InterPro" id="IPR045864">
    <property type="entry name" value="aa-tRNA-synth_II/BPL/LPL"/>
</dbReference>
<dbReference type="KEGG" id="ols:Olsu_1301"/>
<gene>
    <name evidence="9" type="primary">hisZ</name>
    <name evidence="10" type="synonym">hisG</name>
    <name evidence="12" type="ordered locus">Olsu_1301</name>
</gene>
<dbReference type="GeneID" id="78512711"/>
<dbReference type="AlphaFoldDB" id="E1QWA4"/>
<dbReference type="PROSITE" id="PS50862">
    <property type="entry name" value="AA_TRNA_LIGASE_II"/>
    <property type="match status" value="1"/>
</dbReference>
<name>E1QWA4_OLSUV</name>
<dbReference type="InterPro" id="IPR004517">
    <property type="entry name" value="HisZ"/>
</dbReference>
<keyword evidence="10" id="KW-0547">Nucleotide-binding</keyword>
<comment type="similarity">
    <text evidence="10">Belongs to the ATP phosphoribosyltransferase family. Short subfamily.</text>
</comment>